<dbReference type="SUPFAM" id="SSF58113">
    <property type="entry name" value="Apolipoprotein A-I"/>
    <property type="match status" value="1"/>
</dbReference>
<organism evidence="1 2">
    <name type="scientific">Fulvivirga marina</name>
    <dbReference type="NCBI Taxonomy" id="2494733"/>
    <lineage>
        <taxon>Bacteria</taxon>
        <taxon>Pseudomonadati</taxon>
        <taxon>Bacteroidota</taxon>
        <taxon>Cytophagia</taxon>
        <taxon>Cytophagales</taxon>
        <taxon>Fulvivirgaceae</taxon>
        <taxon>Fulvivirga</taxon>
    </lineage>
</organism>
<sequence>MKNQLSKLSEEDRALLLRAPALFSLLAASTDGPITHSEKAEAIELSHLRTFTAPPTLQPYYREVEKIFQPELEKLIEKYSPITDEQQEALQREAESVYAVLDKLDENFKFDMVVSLKSYARHVGRVHTNFLEYFVFPLSIWGITE</sequence>
<protein>
    <submittedName>
        <fullName evidence="1">Uncharacterized protein</fullName>
    </submittedName>
</protein>
<gene>
    <name evidence="1" type="ORF">JMN32_15505</name>
</gene>
<proteinExistence type="predicted"/>
<evidence type="ECO:0000313" key="2">
    <source>
        <dbReference type="Proteomes" id="UP000614216"/>
    </source>
</evidence>
<reference evidence="1" key="1">
    <citation type="submission" date="2021-01" db="EMBL/GenBank/DDBJ databases">
        <title>Fulvivirga kasyanovii gen. nov., sp nov., a novel member of the phylum Bacteroidetes isolated from seawater in a mussel farm.</title>
        <authorList>
            <person name="Zhao L.-H."/>
            <person name="Wang Z.-J."/>
        </authorList>
    </citation>
    <scope>NUCLEOTIDE SEQUENCE</scope>
    <source>
        <strain evidence="1">29W222</strain>
    </source>
</reference>
<accession>A0A937KCT0</accession>
<evidence type="ECO:0000313" key="1">
    <source>
        <dbReference type="EMBL" id="MBL6447724.1"/>
    </source>
</evidence>
<dbReference type="Proteomes" id="UP000614216">
    <property type="component" value="Unassembled WGS sequence"/>
</dbReference>
<dbReference type="AlphaFoldDB" id="A0A937KCT0"/>
<comment type="caution">
    <text evidence="1">The sequence shown here is derived from an EMBL/GenBank/DDBJ whole genome shotgun (WGS) entry which is preliminary data.</text>
</comment>
<keyword evidence="2" id="KW-1185">Reference proteome</keyword>
<name>A0A937KCT0_9BACT</name>
<dbReference type="RefSeq" id="WP_202857261.1">
    <property type="nucleotide sequence ID" value="NZ_JAEUGD010000053.1"/>
</dbReference>
<dbReference type="EMBL" id="JAEUGD010000053">
    <property type="protein sequence ID" value="MBL6447724.1"/>
    <property type="molecule type" value="Genomic_DNA"/>
</dbReference>